<evidence type="ECO:0000256" key="1">
    <source>
        <dbReference type="SAM" id="Coils"/>
    </source>
</evidence>
<protein>
    <submittedName>
        <fullName evidence="3">Glycosyltransferase</fullName>
        <ecNumber evidence="4">2.4.-.-</ecNumber>
    </submittedName>
</protein>
<dbReference type="Proteomes" id="UP000521676">
    <property type="component" value="Unassembled WGS sequence"/>
</dbReference>
<sequence>MKPLVSVIIPCYNKAQYLAQTIDSALNQTYPEIEVIVINDGSLDNTLEVLQAYSENPRVKIIDQENQGVSKARNAGIALAQGEYFQFVDADDWLHPEKTALQMEVMEARPDIGLVYCDWYVVYPDRGITEELPITRHIMPLQEELLTALWVGNVFSPLSALLRREWLIQTPGFRVGVEGCEDYEMWLRLAALGCKMYLLNRKLVYYRDFPESLSKNEERMKHAYLGARTAIAQDFPEKVAATTVEMIRFFAEYFQEKNNWEQRQDYNIVELRASINSLSESFNSLSESFNELKENHDILENAYSELDEVYHAQTRYVRKLEQDLSETKNYALTLKEKLEELESNRYIRLALKVENGIERVRRK</sequence>
<gene>
    <name evidence="3" type="ORF">HXX08_12040</name>
    <name evidence="4" type="ORF">OZ401_001752</name>
</gene>
<reference evidence="3 5" key="1">
    <citation type="submission" date="2020-06" db="EMBL/GenBank/DDBJ databases">
        <title>Anoxygenic phototrophic Chloroflexota member uses a Type I reaction center.</title>
        <authorList>
            <person name="Tsuji J.M."/>
            <person name="Shaw N.A."/>
            <person name="Nagashima S."/>
            <person name="Venkiteswaran J."/>
            <person name="Schiff S.L."/>
            <person name="Hanada S."/>
            <person name="Tank M."/>
            <person name="Neufeld J.D."/>
        </authorList>
    </citation>
    <scope>NUCLEOTIDE SEQUENCE [LARGE SCALE GENOMIC DNA]</scope>
    <source>
        <strain evidence="3">L227-S17</strain>
    </source>
</reference>
<evidence type="ECO:0000313" key="5">
    <source>
        <dbReference type="Proteomes" id="UP000521676"/>
    </source>
</evidence>
<dbReference type="AlphaFoldDB" id="A0A8T7M148"/>
<dbReference type="GO" id="GO:0016758">
    <property type="term" value="F:hexosyltransferase activity"/>
    <property type="evidence" value="ECO:0007669"/>
    <property type="project" value="UniProtKB-ARBA"/>
</dbReference>
<dbReference type="EC" id="2.4.-.-" evidence="4"/>
<dbReference type="PANTHER" id="PTHR22916:SF3">
    <property type="entry name" value="UDP-GLCNAC:BETAGAL BETA-1,3-N-ACETYLGLUCOSAMINYLTRANSFERASE-LIKE PROTEIN 1"/>
    <property type="match status" value="1"/>
</dbReference>
<feature type="coiled-coil region" evidence="1">
    <location>
        <begin position="275"/>
        <end position="344"/>
    </location>
</feature>
<dbReference type="SUPFAM" id="SSF53448">
    <property type="entry name" value="Nucleotide-diphospho-sugar transferases"/>
    <property type="match status" value="1"/>
</dbReference>
<dbReference type="InterPro" id="IPR029044">
    <property type="entry name" value="Nucleotide-diphossugar_trans"/>
</dbReference>
<dbReference type="Proteomes" id="UP001431572">
    <property type="component" value="Chromosome 1"/>
</dbReference>
<keyword evidence="1" id="KW-0175">Coiled coil</keyword>
<evidence type="ECO:0000313" key="6">
    <source>
        <dbReference type="Proteomes" id="UP001431572"/>
    </source>
</evidence>
<dbReference type="InterPro" id="IPR001173">
    <property type="entry name" value="Glyco_trans_2-like"/>
</dbReference>
<organism evidence="3 5">
    <name type="scientific">Candidatus Chlorohelix allophototropha</name>
    <dbReference type="NCBI Taxonomy" id="3003348"/>
    <lineage>
        <taxon>Bacteria</taxon>
        <taxon>Bacillati</taxon>
        <taxon>Chloroflexota</taxon>
        <taxon>Chloroflexia</taxon>
        <taxon>Candidatus Chloroheliales</taxon>
        <taxon>Candidatus Chloroheliaceae</taxon>
        <taxon>Candidatus Chlorohelix</taxon>
    </lineage>
</organism>
<accession>A0A8T7M148</accession>
<dbReference type="EMBL" id="JACATZ010000001">
    <property type="protein sequence ID" value="NWJ46602.1"/>
    <property type="molecule type" value="Genomic_DNA"/>
</dbReference>
<evidence type="ECO:0000313" key="4">
    <source>
        <dbReference type="EMBL" id="WJW65972.1"/>
    </source>
</evidence>
<feature type="domain" description="Glycosyltransferase 2-like" evidence="2">
    <location>
        <begin position="6"/>
        <end position="167"/>
    </location>
</feature>
<keyword evidence="4" id="KW-0808">Transferase</keyword>
<reference evidence="4" key="2">
    <citation type="journal article" date="2024" name="Nature">
        <title>Anoxygenic phototroph of the Chloroflexota uses a type I reaction centre.</title>
        <authorList>
            <person name="Tsuji J.M."/>
            <person name="Shaw N.A."/>
            <person name="Nagashima S."/>
            <person name="Venkiteswaran J.J."/>
            <person name="Schiff S.L."/>
            <person name="Watanabe T."/>
            <person name="Fukui M."/>
            <person name="Hanada S."/>
            <person name="Tank M."/>
            <person name="Neufeld J.D."/>
        </authorList>
    </citation>
    <scope>NUCLEOTIDE SEQUENCE</scope>
    <source>
        <strain evidence="4">L227-S17</strain>
    </source>
</reference>
<keyword evidence="6" id="KW-1185">Reference proteome</keyword>
<keyword evidence="4" id="KW-0328">Glycosyltransferase</keyword>
<dbReference type="EMBL" id="CP128399">
    <property type="protein sequence ID" value="WJW65972.1"/>
    <property type="molecule type" value="Genomic_DNA"/>
</dbReference>
<dbReference type="RefSeq" id="WP_341467858.1">
    <property type="nucleotide sequence ID" value="NZ_CP128399.1"/>
</dbReference>
<dbReference type="PANTHER" id="PTHR22916">
    <property type="entry name" value="GLYCOSYLTRANSFERASE"/>
    <property type="match status" value="1"/>
</dbReference>
<dbReference type="Gene3D" id="3.90.550.10">
    <property type="entry name" value="Spore Coat Polysaccharide Biosynthesis Protein SpsA, Chain A"/>
    <property type="match status" value="1"/>
</dbReference>
<evidence type="ECO:0000259" key="2">
    <source>
        <dbReference type="Pfam" id="PF00535"/>
    </source>
</evidence>
<proteinExistence type="predicted"/>
<evidence type="ECO:0000313" key="3">
    <source>
        <dbReference type="EMBL" id="NWJ46602.1"/>
    </source>
</evidence>
<name>A0A8T7M148_9CHLR</name>
<dbReference type="Pfam" id="PF00535">
    <property type="entry name" value="Glycos_transf_2"/>
    <property type="match status" value="1"/>
</dbReference>